<feature type="compositionally biased region" description="Low complexity" evidence="1">
    <location>
        <begin position="239"/>
        <end position="262"/>
    </location>
</feature>
<reference evidence="4" key="1">
    <citation type="journal article" date="2021" name="Elife">
        <title>Highly contiguous assemblies of 101 drosophilid genomes.</title>
        <authorList>
            <person name="Kim B.Y."/>
            <person name="Wang J.R."/>
            <person name="Miller D.E."/>
            <person name="Barmina O."/>
            <person name="Delaney E."/>
            <person name="Thompson A."/>
            <person name="Comeault A.A."/>
            <person name="Peede D."/>
            <person name="D'Agostino E.R."/>
            <person name="Pelaez J."/>
            <person name="Aguilar J.M."/>
            <person name="Haji D."/>
            <person name="Matsunaga T."/>
            <person name="Armstrong E.E."/>
            <person name="Zych M."/>
            <person name="Ogawa Y."/>
            <person name="Stamenkovic-Radak M."/>
            <person name="Jelic M."/>
            <person name="Veselinovic M.S."/>
            <person name="Tanaskovic M."/>
            <person name="Eric P."/>
            <person name="Gao J.J."/>
            <person name="Katoh T.K."/>
            <person name="Toda M.J."/>
            <person name="Watabe H."/>
            <person name="Watada M."/>
            <person name="Davis J.S."/>
            <person name="Moyle L.C."/>
            <person name="Manoli G."/>
            <person name="Bertolini E."/>
            <person name="Kostal V."/>
            <person name="Hawley R.S."/>
            <person name="Takahashi A."/>
            <person name="Jones C.D."/>
            <person name="Price D.K."/>
            <person name="Whiteman N."/>
            <person name="Kopp A."/>
            <person name="Matute D.R."/>
            <person name="Petrov D.A."/>
        </authorList>
    </citation>
    <scope>NUCLEOTIDE SEQUENCE [LARGE SCALE GENOMIC DNA]</scope>
</reference>
<reference evidence="5" key="2">
    <citation type="submission" date="2025-04" db="UniProtKB">
        <authorList>
            <consortium name="RefSeq"/>
        </authorList>
    </citation>
    <scope>IDENTIFICATION</scope>
</reference>
<feature type="compositionally biased region" description="Basic and acidic residues" evidence="1">
    <location>
        <begin position="562"/>
        <end position="589"/>
    </location>
</feature>
<feature type="compositionally biased region" description="Basic and acidic residues" evidence="1">
    <location>
        <begin position="784"/>
        <end position="802"/>
    </location>
</feature>
<organism evidence="5">
    <name type="scientific">Drosophila rhopaloa</name>
    <name type="common">Fruit fly</name>
    <dbReference type="NCBI Taxonomy" id="1041015"/>
    <lineage>
        <taxon>Eukaryota</taxon>
        <taxon>Metazoa</taxon>
        <taxon>Ecdysozoa</taxon>
        <taxon>Arthropoda</taxon>
        <taxon>Hexapoda</taxon>
        <taxon>Insecta</taxon>
        <taxon>Pterygota</taxon>
        <taxon>Neoptera</taxon>
        <taxon>Endopterygota</taxon>
        <taxon>Diptera</taxon>
        <taxon>Brachycera</taxon>
        <taxon>Muscomorpha</taxon>
        <taxon>Ephydroidea</taxon>
        <taxon>Drosophilidae</taxon>
        <taxon>Drosophila</taxon>
        <taxon>Sophophora</taxon>
    </lineage>
</organism>
<feature type="region of interest" description="Disordered" evidence="1">
    <location>
        <begin position="751"/>
        <end position="812"/>
    </location>
</feature>
<feature type="compositionally biased region" description="Low complexity" evidence="1">
    <location>
        <begin position="435"/>
        <end position="459"/>
    </location>
</feature>
<evidence type="ECO:0000256" key="2">
    <source>
        <dbReference type="SAM" id="Phobius"/>
    </source>
</evidence>
<feature type="compositionally biased region" description="Pro residues" evidence="1">
    <location>
        <begin position="378"/>
        <end position="390"/>
    </location>
</feature>
<dbReference type="EnsemblMetazoa" id="XM_017130999.1">
    <property type="protein sequence ID" value="XP_016986488.1"/>
    <property type="gene ID" value="LOC108049714"/>
</dbReference>
<evidence type="ECO:0000313" key="3">
    <source>
        <dbReference type="EnsemblMetazoa" id="XP_016986488.1"/>
    </source>
</evidence>
<gene>
    <name evidence="5" type="primary">LOC108049714</name>
    <name evidence="3" type="synonym">108049714</name>
</gene>
<feature type="compositionally biased region" description="Polar residues" evidence="1">
    <location>
        <begin position="470"/>
        <end position="491"/>
    </location>
</feature>
<feature type="region of interest" description="Disordered" evidence="1">
    <location>
        <begin position="53"/>
        <end position="114"/>
    </location>
</feature>
<evidence type="ECO:0000313" key="5">
    <source>
        <dbReference type="RefSeq" id="XP_016986488.1"/>
    </source>
</evidence>
<dbReference type="OrthoDB" id="7883660at2759"/>
<feature type="region of interest" description="Disordered" evidence="1">
    <location>
        <begin position="372"/>
        <end position="496"/>
    </location>
</feature>
<keyword evidence="2" id="KW-0812">Transmembrane</keyword>
<dbReference type="GeneID" id="108049714"/>
<feature type="transmembrane region" description="Helical" evidence="2">
    <location>
        <begin position="33"/>
        <end position="52"/>
    </location>
</feature>
<feature type="compositionally biased region" description="Gly residues" evidence="1">
    <location>
        <begin position="751"/>
        <end position="773"/>
    </location>
</feature>
<dbReference type="AlphaFoldDB" id="A0A6P4FGN0"/>
<name>A0A6P4FGN0_DRORH</name>
<keyword evidence="4" id="KW-1185">Reference proteome</keyword>
<evidence type="ECO:0000256" key="1">
    <source>
        <dbReference type="SAM" id="MobiDB-lite"/>
    </source>
</evidence>
<dbReference type="RefSeq" id="XP_016986488.1">
    <property type="nucleotide sequence ID" value="XM_017130999.1"/>
</dbReference>
<proteinExistence type="predicted"/>
<keyword evidence="2" id="KW-0472">Membrane</keyword>
<keyword evidence="2" id="KW-1133">Transmembrane helix</keyword>
<feature type="region of interest" description="Disordered" evidence="1">
    <location>
        <begin position="695"/>
        <end position="730"/>
    </location>
</feature>
<sequence>MSAPRSRHHHQLHSIHLVHQIEMGSNVLSRRQWCLCLLLIMSTLCSAVSVTAGTSGNSRRRVGGSGAGASSLEDTGDKAVPDQLAMAANRRGSDYSRRGSVIHSRSKEAPSKDYSYGQVELNLVRPEQEPHPKLILSTTTAASGSGASVNLEDSQSAAEYVANAIKLAYKQPPVQIQLKSPNQIQNQNQNLNQNQNPNHNLNHIQSQKDLQASTQRSYQEQRSRDRELLELQLQKQLQQKGLIPASGPSSPSSSGFSGSSSSPPSPALAPAPVYEKEPVTRSYELYEPATEGESKIQGQEDIERHYRPKYNNNFNNYAPYQPPQMYRNLEAEAEEKVRVSASTEIPKSEIMKQIEKSVIKYMKELEAEGKIISTPQEPATPPPPPPPPPSITKASYYKSQPLSSGSHIPSSHSEEKRYSSSTVRPKYTAPPPTKQQQQHHQQQQVYHQQQVHHQQQIQHPQHHQIAGKLRSSSVVANSKPIQHFQSETETAYQAPDLPVDELSPNVEFIYKIKTRAPLQTATVKTVSKPYTLPLKSAEHFDHGAALKNIEEFDLSHVVPTPDRVERERERERERENRERERGSREDQERLTSSGKPHKLYFNSEIYHDINALPYKSKEAALQEYRHKLKASASGELHPDYKGYSGYFAEPEAEVENDSKLILGEDDYPYQYVLKKEPLLDDHDPWLEQQPLRLAHAHAHGHAHAHAHSHGHAHAHSGKHPSLEYDSYSPKFNNNPEGYGYQHTYKVRGQAGGSGGGGGGSGGVAVLGGATGGGKRGKRGGGAHPRQEAIKKQLRATEVKDLEASLALRPPPK</sequence>
<reference evidence="3" key="3">
    <citation type="submission" date="2025-05" db="UniProtKB">
        <authorList>
            <consortium name="EnsemblMetazoa"/>
        </authorList>
    </citation>
    <scope>IDENTIFICATION</scope>
</reference>
<accession>A0A6P4FGN0</accession>
<feature type="region of interest" description="Disordered" evidence="1">
    <location>
        <begin position="560"/>
        <end position="595"/>
    </location>
</feature>
<feature type="region of interest" description="Disordered" evidence="1">
    <location>
        <begin position="239"/>
        <end position="276"/>
    </location>
</feature>
<feature type="compositionally biased region" description="Low complexity" evidence="1">
    <location>
        <begin position="399"/>
        <end position="411"/>
    </location>
</feature>
<evidence type="ECO:0000313" key="4">
    <source>
        <dbReference type="Proteomes" id="UP001652680"/>
    </source>
</evidence>
<dbReference type="Proteomes" id="UP001652680">
    <property type="component" value="Unassembled WGS sequence"/>
</dbReference>
<feature type="compositionally biased region" description="Basic residues" evidence="1">
    <location>
        <begin position="695"/>
        <end position="718"/>
    </location>
</feature>
<protein>
    <submittedName>
        <fullName evidence="5">Uncharacterized protein LOC108049714</fullName>
    </submittedName>
</protein>